<reference evidence="1 2" key="1">
    <citation type="submission" date="2019-01" db="EMBL/GenBank/DDBJ databases">
        <title>A draft genome assembly of the solar-powered sea slug Elysia chlorotica.</title>
        <authorList>
            <person name="Cai H."/>
            <person name="Li Q."/>
            <person name="Fang X."/>
            <person name="Li J."/>
            <person name="Curtis N.E."/>
            <person name="Altenburger A."/>
            <person name="Shibata T."/>
            <person name="Feng M."/>
            <person name="Maeda T."/>
            <person name="Schwartz J.A."/>
            <person name="Shigenobu S."/>
            <person name="Lundholm N."/>
            <person name="Nishiyama T."/>
            <person name="Yang H."/>
            <person name="Hasebe M."/>
            <person name="Li S."/>
            <person name="Pierce S.K."/>
            <person name="Wang J."/>
        </authorList>
    </citation>
    <scope>NUCLEOTIDE SEQUENCE [LARGE SCALE GENOMIC DNA]</scope>
    <source>
        <strain evidence="1">EC2010</strain>
        <tissue evidence="1">Whole organism of an adult</tissue>
    </source>
</reference>
<name>A0A3S1BDZ6_ELYCH</name>
<evidence type="ECO:0000313" key="1">
    <source>
        <dbReference type="EMBL" id="RUS81794.1"/>
    </source>
</evidence>
<proteinExistence type="predicted"/>
<keyword evidence="2" id="KW-1185">Reference proteome</keyword>
<dbReference type="EMBL" id="RQTK01000320">
    <property type="protein sequence ID" value="RUS81794.1"/>
    <property type="molecule type" value="Genomic_DNA"/>
</dbReference>
<gene>
    <name evidence="1" type="ORF">EGW08_010431</name>
</gene>
<dbReference type="Proteomes" id="UP000271974">
    <property type="component" value="Unassembled WGS sequence"/>
</dbReference>
<protein>
    <submittedName>
        <fullName evidence="1">Uncharacterized protein</fullName>
    </submittedName>
</protein>
<sequence>MTCMSESLRKAGVLTTPLTTKTKTRIGMWNIRNLYKTERTAQATQALLFWEPVLPRILTARFISEGRRAIVKWYAPTNVAEMEENVSINTPRQ</sequence>
<evidence type="ECO:0000313" key="2">
    <source>
        <dbReference type="Proteomes" id="UP000271974"/>
    </source>
</evidence>
<accession>A0A3S1BDZ6</accession>
<comment type="caution">
    <text evidence="1">The sequence shown here is derived from an EMBL/GenBank/DDBJ whole genome shotgun (WGS) entry which is preliminary data.</text>
</comment>
<dbReference type="OrthoDB" id="6242194at2759"/>
<organism evidence="1 2">
    <name type="scientific">Elysia chlorotica</name>
    <name type="common">Eastern emerald elysia</name>
    <name type="synonym">Sea slug</name>
    <dbReference type="NCBI Taxonomy" id="188477"/>
    <lineage>
        <taxon>Eukaryota</taxon>
        <taxon>Metazoa</taxon>
        <taxon>Spiralia</taxon>
        <taxon>Lophotrochozoa</taxon>
        <taxon>Mollusca</taxon>
        <taxon>Gastropoda</taxon>
        <taxon>Heterobranchia</taxon>
        <taxon>Euthyneura</taxon>
        <taxon>Panpulmonata</taxon>
        <taxon>Sacoglossa</taxon>
        <taxon>Placobranchoidea</taxon>
        <taxon>Plakobranchidae</taxon>
        <taxon>Elysia</taxon>
    </lineage>
</organism>
<dbReference type="AlphaFoldDB" id="A0A3S1BDZ6"/>